<feature type="domain" description="PPM-type phosphatase" evidence="4">
    <location>
        <begin position="207"/>
        <end position="415"/>
    </location>
</feature>
<dbReference type="InterPro" id="IPR001932">
    <property type="entry name" value="PPM-type_phosphatase-like_dom"/>
</dbReference>
<organism evidence="5 6">
    <name type="scientific">Streptomyces kanamyceticus</name>
    <dbReference type="NCBI Taxonomy" id="1967"/>
    <lineage>
        <taxon>Bacteria</taxon>
        <taxon>Bacillati</taxon>
        <taxon>Actinomycetota</taxon>
        <taxon>Actinomycetes</taxon>
        <taxon>Kitasatosporales</taxon>
        <taxon>Streptomycetaceae</taxon>
        <taxon>Streptomyces</taxon>
    </lineage>
</organism>
<dbReference type="SMART" id="SM00331">
    <property type="entry name" value="PP2C_SIG"/>
    <property type="match status" value="1"/>
</dbReference>
<name>A0A5J6GJ72_STRKN</name>
<dbReference type="Gene3D" id="3.60.40.10">
    <property type="entry name" value="PPM-type phosphatase domain"/>
    <property type="match status" value="1"/>
</dbReference>
<dbReference type="GO" id="GO:0016791">
    <property type="term" value="F:phosphatase activity"/>
    <property type="evidence" value="ECO:0007669"/>
    <property type="project" value="TreeGrafter"/>
</dbReference>
<dbReference type="Pfam" id="PF07228">
    <property type="entry name" value="SpoIIE"/>
    <property type="match status" value="1"/>
</dbReference>
<dbReference type="AlphaFoldDB" id="A0A5J6GJ72"/>
<keyword evidence="3" id="KW-0812">Transmembrane</keyword>
<feature type="transmembrane region" description="Helical" evidence="3">
    <location>
        <begin position="123"/>
        <end position="144"/>
    </location>
</feature>
<evidence type="ECO:0000256" key="1">
    <source>
        <dbReference type="ARBA" id="ARBA00022801"/>
    </source>
</evidence>
<dbReference type="Proteomes" id="UP000325529">
    <property type="component" value="Chromosome"/>
</dbReference>
<accession>A0A5J6GJ72</accession>
<dbReference type="KEGG" id="ska:CP970_29430"/>
<sequence>MRSISRNGRPAPVIPAPAVINGWWGSVSCVIVAVQRAGLRRVTESQEGPCMAIREGWRERWRARAGWCDSWATGIGRDGWGAGAVRVLPMTACSVLAAPGFFAGWEPATAALLIGPLAACLRFGVVHTAAMVCWTTFLALLAWAGHGYSASPPFPLDFLALLTGGGLAVTVAARRAGQSAALARATEVARAAQGAILRPFAERIGGVDVCTRHYCPVQGATVGGDVYDIAHTPYGTRVFIGDVRGHDLDALRISAGALRAFRDLAYLTPRLPDLARELDARIGTELGPEDFVTALFAEFVPGEVRIVNCGHPAPLRVGQETKLLEPPDHTTPLGLGPRPALWRGWLQPGDRVLFYTDGLSEARDAGGVDFPLLQGVADALAAPLPCDALDALYALLTAHTGAPLADDVALVLCQPAEHSAPGFGGVRRSPIATAGPAPGGHPRC</sequence>
<dbReference type="InterPro" id="IPR052016">
    <property type="entry name" value="Bact_Sigma-Reg"/>
</dbReference>
<keyword evidence="6" id="KW-1185">Reference proteome</keyword>
<keyword evidence="3" id="KW-0472">Membrane</keyword>
<proteinExistence type="predicted"/>
<evidence type="ECO:0000256" key="3">
    <source>
        <dbReference type="SAM" id="Phobius"/>
    </source>
</evidence>
<feature type="region of interest" description="Disordered" evidence="2">
    <location>
        <begin position="424"/>
        <end position="444"/>
    </location>
</feature>
<reference evidence="5 6" key="1">
    <citation type="submission" date="2017-09" db="EMBL/GenBank/DDBJ databases">
        <authorList>
            <person name="Lee N."/>
            <person name="Cho B.-K."/>
        </authorList>
    </citation>
    <scope>NUCLEOTIDE SEQUENCE [LARGE SCALE GENOMIC DNA]</scope>
    <source>
        <strain evidence="5 6">ATCC 12853</strain>
    </source>
</reference>
<dbReference type="PROSITE" id="PS51257">
    <property type="entry name" value="PROKAR_LIPOPROTEIN"/>
    <property type="match status" value="1"/>
</dbReference>
<dbReference type="InterPro" id="IPR036457">
    <property type="entry name" value="PPM-type-like_dom_sf"/>
</dbReference>
<dbReference type="PANTHER" id="PTHR43156:SF2">
    <property type="entry name" value="STAGE II SPORULATION PROTEIN E"/>
    <property type="match status" value="1"/>
</dbReference>
<gene>
    <name evidence="5" type="ORF">CP970_29430</name>
</gene>
<protein>
    <submittedName>
        <fullName evidence="5">Serine/threonine-protein phosphatase</fullName>
    </submittedName>
</protein>
<dbReference type="PANTHER" id="PTHR43156">
    <property type="entry name" value="STAGE II SPORULATION PROTEIN E-RELATED"/>
    <property type="match status" value="1"/>
</dbReference>
<keyword evidence="1" id="KW-0378">Hydrolase</keyword>
<evidence type="ECO:0000313" key="5">
    <source>
        <dbReference type="EMBL" id="QEU94474.1"/>
    </source>
</evidence>
<evidence type="ECO:0000313" key="6">
    <source>
        <dbReference type="Proteomes" id="UP000325529"/>
    </source>
</evidence>
<evidence type="ECO:0000259" key="4">
    <source>
        <dbReference type="SMART" id="SM00331"/>
    </source>
</evidence>
<dbReference type="EMBL" id="CP023699">
    <property type="protein sequence ID" value="QEU94474.1"/>
    <property type="molecule type" value="Genomic_DNA"/>
</dbReference>
<keyword evidence="3" id="KW-1133">Transmembrane helix</keyword>
<dbReference type="SUPFAM" id="SSF81606">
    <property type="entry name" value="PP2C-like"/>
    <property type="match status" value="1"/>
</dbReference>
<evidence type="ECO:0000256" key="2">
    <source>
        <dbReference type="SAM" id="MobiDB-lite"/>
    </source>
</evidence>